<dbReference type="AlphaFoldDB" id="A0AAN8N134"/>
<keyword evidence="3" id="KW-1185">Reference proteome</keyword>
<accession>A0AAN8N134</accession>
<organism evidence="2 3">
    <name type="scientific">Orbilia javanica</name>
    <dbReference type="NCBI Taxonomy" id="47235"/>
    <lineage>
        <taxon>Eukaryota</taxon>
        <taxon>Fungi</taxon>
        <taxon>Dikarya</taxon>
        <taxon>Ascomycota</taxon>
        <taxon>Pezizomycotina</taxon>
        <taxon>Orbiliomycetes</taxon>
        <taxon>Orbiliales</taxon>
        <taxon>Orbiliaceae</taxon>
        <taxon>Orbilia</taxon>
    </lineage>
</organism>
<sequence length="116" mass="13679">MKAKDERRKKEKEKERKKERRREERRRGKEKREERGRELWQHLGDQRRLEGIVRLSGSCSSAEATDQLARELGRAIRTARDGQRQPDGVDVGMPRRRVQKGKMAEKAEGCRGGKRR</sequence>
<feature type="compositionally biased region" description="Basic and acidic residues" evidence="1">
    <location>
        <begin position="102"/>
        <end position="116"/>
    </location>
</feature>
<evidence type="ECO:0000313" key="2">
    <source>
        <dbReference type="EMBL" id="KAK6343080.1"/>
    </source>
</evidence>
<feature type="region of interest" description="Disordered" evidence="1">
    <location>
        <begin position="1"/>
        <end position="38"/>
    </location>
</feature>
<name>A0AAN8N134_9PEZI</name>
<proteinExistence type="predicted"/>
<feature type="region of interest" description="Disordered" evidence="1">
    <location>
        <begin position="78"/>
        <end position="116"/>
    </location>
</feature>
<protein>
    <submittedName>
        <fullName evidence="2">Uncharacterized protein</fullName>
    </submittedName>
</protein>
<comment type="caution">
    <text evidence="2">The sequence shown here is derived from an EMBL/GenBank/DDBJ whole genome shotgun (WGS) entry which is preliminary data.</text>
</comment>
<evidence type="ECO:0000313" key="3">
    <source>
        <dbReference type="Proteomes" id="UP001313282"/>
    </source>
</evidence>
<reference evidence="2 3" key="1">
    <citation type="submission" date="2019-10" db="EMBL/GenBank/DDBJ databases">
        <authorList>
            <person name="Palmer J.M."/>
        </authorList>
    </citation>
    <scope>NUCLEOTIDE SEQUENCE [LARGE SCALE GENOMIC DNA]</scope>
    <source>
        <strain evidence="2 3">TWF718</strain>
    </source>
</reference>
<evidence type="ECO:0000256" key="1">
    <source>
        <dbReference type="SAM" id="MobiDB-lite"/>
    </source>
</evidence>
<gene>
    <name evidence="2" type="ORF">TWF718_008453</name>
</gene>
<dbReference type="EMBL" id="JAVHNR010000005">
    <property type="protein sequence ID" value="KAK6343080.1"/>
    <property type="molecule type" value="Genomic_DNA"/>
</dbReference>
<dbReference type="Proteomes" id="UP001313282">
    <property type="component" value="Unassembled WGS sequence"/>
</dbReference>